<sequence>MESTQPLCFCENLPKV</sequence>
<evidence type="ECO:0000313" key="1">
    <source>
        <dbReference type="EMBL" id="JAE15222.1"/>
    </source>
</evidence>
<organism evidence="1">
    <name type="scientific">Arundo donax</name>
    <name type="common">Giant reed</name>
    <name type="synonym">Donax arundinaceus</name>
    <dbReference type="NCBI Taxonomy" id="35708"/>
    <lineage>
        <taxon>Eukaryota</taxon>
        <taxon>Viridiplantae</taxon>
        <taxon>Streptophyta</taxon>
        <taxon>Embryophyta</taxon>
        <taxon>Tracheophyta</taxon>
        <taxon>Spermatophyta</taxon>
        <taxon>Magnoliopsida</taxon>
        <taxon>Liliopsida</taxon>
        <taxon>Poales</taxon>
        <taxon>Poaceae</taxon>
        <taxon>PACMAD clade</taxon>
        <taxon>Arundinoideae</taxon>
        <taxon>Arundineae</taxon>
        <taxon>Arundo</taxon>
    </lineage>
</organism>
<dbReference type="AlphaFoldDB" id="A0A0A9FSH8"/>
<dbReference type="EMBL" id="GBRH01182674">
    <property type="protein sequence ID" value="JAE15222.1"/>
    <property type="molecule type" value="Transcribed_RNA"/>
</dbReference>
<protein>
    <submittedName>
        <fullName evidence="1">Uncharacterized protein</fullName>
    </submittedName>
</protein>
<reference evidence="1" key="2">
    <citation type="journal article" date="2015" name="Data Brief">
        <title>Shoot transcriptome of the giant reed, Arundo donax.</title>
        <authorList>
            <person name="Barrero R.A."/>
            <person name="Guerrero F.D."/>
            <person name="Moolhuijzen P."/>
            <person name="Goolsby J.A."/>
            <person name="Tidwell J."/>
            <person name="Bellgard S.E."/>
            <person name="Bellgard M.I."/>
        </authorList>
    </citation>
    <scope>NUCLEOTIDE SEQUENCE</scope>
    <source>
        <tissue evidence="1">Shoot tissue taken approximately 20 cm above the soil surface</tissue>
    </source>
</reference>
<name>A0A0A9FSH8_ARUDO</name>
<accession>A0A0A9FSH8</accession>
<reference evidence="1" key="1">
    <citation type="submission" date="2014-09" db="EMBL/GenBank/DDBJ databases">
        <authorList>
            <person name="Magalhaes I.L.F."/>
            <person name="Oliveira U."/>
            <person name="Santos F.R."/>
            <person name="Vidigal T.H.D.A."/>
            <person name="Brescovit A.D."/>
            <person name="Santos A.J."/>
        </authorList>
    </citation>
    <scope>NUCLEOTIDE SEQUENCE</scope>
    <source>
        <tissue evidence="1">Shoot tissue taken approximately 20 cm above the soil surface</tissue>
    </source>
</reference>
<proteinExistence type="predicted"/>